<comment type="caution">
    <text evidence="2">The sequence shown here is derived from an EMBL/GenBank/DDBJ whole genome shotgun (WGS) entry which is preliminary data.</text>
</comment>
<keyword evidence="3" id="KW-1185">Reference proteome</keyword>
<dbReference type="RefSeq" id="WP_157390036.1">
    <property type="nucleotide sequence ID" value="NZ_WRPP01000005.1"/>
</dbReference>
<evidence type="ECO:0000313" key="2">
    <source>
        <dbReference type="EMBL" id="MVU80383.1"/>
    </source>
</evidence>
<gene>
    <name evidence="2" type="ORF">GPX89_24430</name>
</gene>
<dbReference type="AlphaFoldDB" id="A0A7K1V162"/>
<dbReference type="EMBL" id="WRPP01000005">
    <property type="protein sequence ID" value="MVU80383.1"/>
    <property type="molecule type" value="Genomic_DNA"/>
</dbReference>
<proteinExistence type="predicted"/>
<protein>
    <recommendedName>
        <fullName evidence="1">DUF8175 domain-containing protein</fullName>
    </recommendedName>
</protein>
<dbReference type="InterPro" id="IPR058488">
    <property type="entry name" value="DUF8175"/>
</dbReference>
<evidence type="ECO:0000259" key="1">
    <source>
        <dbReference type="Pfam" id="PF26526"/>
    </source>
</evidence>
<feature type="domain" description="DUF8175" evidence="1">
    <location>
        <begin position="5"/>
        <end position="154"/>
    </location>
</feature>
<dbReference type="Proteomes" id="UP000466794">
    <property type="component" value="Unassembled WGS sequence"/>
</dbReference>
<dbReference type="Pfam" id="PF26526">
    <property type="entry name" value="DUF8175"/>
    <property type="match status" value="1"/>
</dbReference>
<sequence>MSRWITWHPWHGTRLPTADRWGPTRIQDDAATGFSHTAEGVVIAMMQHQARLAGLNDSAWLAAARRMAVVAPADQPPTQRISTGFDSAADLPYFAGFRMLSYTGDRAVADLALQTAAGALSSVRVTEKWEGSDWKTELPANGETISPLPDFDNFQPWSGVPR</sequence>
<reference evidence="2 3" key="1">
    <citation type="submission" date="2019-12" db="EMBL/GenBank/DDBJ databases">
        <title>Nocardia sp. nov. ET3-3 isolated from soil.</title>
        <authorList>
            <person name="Kanchanasin P."/>
            <person name="Tanasupawat S."/>
            <person name="Yuki M."/>
            <person name="Kudo T."/>
        </authorList>
    </citation>
    <scope>NUCLEOTIDE SEQUENCE [LARGE SCALE GENOMIC DNA]</scope>
    <source>
        <strain evidence="2 3">ET3-3</strain>
    </source>
</reference>
<accession>A0A7K1V162</accession>
<evidence type="ECO:0000313" key="3">
    <source>
        <dbReference type="Proteomes" id="UP000466794"/>
    </source>
</evidence>
<organism evidence="2 3">
    <name type="scientific">Nocardia terrae</name>
    <dbReference type="NCBI Taxonomy" id="2675851"/>
    <lineage>
        <taxon>Bacteria</taxon>
        <taxon>Bacillati</taxon>
        <taxon>Actinomycetota</taxon>
        <taxon>Actinomycetes</taxon>
        <taxon>Mycobacteriales</taxon>
        <taxon>Nocardiaceae</taxon>
        <taxon>Nocardia</taxon>
    </lineage>
</organism>
<name>A0A7K1V162_9NOCA</name>